<dbReference type="Gene3D" id="3.40.50.300">
    <property type="entry name" value="P-loop containing nucleotide triphosphate hydrolases"/>
    <property type="match status" value="1"/>
</dbReference>
<evidence type="ECO:0000256" key="5">
    <source>
        <dbReference type="ARBA" id="ARBA00022694"/>
    </source>
</evidence>
<accession>A0A5C7GNA1</accession>
<keyword evidence="12" id="KW-1185">Reference proteome</keyword>
<dbReference type="Pfam" id="PF02367">
    <property type="entry name" value="TsaE"/>
    <property type="match status" value="1"/>
</dbReference>
<proteinExistence type="inferred from homology"/>
<sequence>MEITYTIDQVDKVAKEILSNATSKTLFLYGNMGVGKTTLIKSLSKCIGSSDEVSSPTFSIVNEYETGTRTIFHFDLYRINDLEEAHNFGIEDYLYSNEWIIVEWPELIEPIAPKRFDRIDIELNEDNSRTLRLNFKPNLTEKRAKLNT</sequence>
<dbReference type="SUPFAM" id="SSF52540">
    <property type="entry name" value="P-loop containing nucleoside triphosphate hydrolases"/>
    <property type="match status" value="1"/>
</dbReference>
<keyword evidence="11" id="KW-0808">Transferase</keyword>
<dbReference type="NCBIfam" id="TIGR00150">
    <property type="entry name" value="T6A_YjeE"/>
    <property type="match status" value="1"/>
</dbReference>
<name>A0A5C7GNA1_9FLAO</name>
<evidence type="ECO:0000256" key="3">
    <source>
        <dbReference type="ARBA" id="ARBA00019010"/>
    </source>
</evidence>
<dbReference type="GO" id="GO:0005524">
    <property type="term" value="F:ATP binding"/>
    <property type="evidence" value="ECO:0007669"/>
    <property type="project" value="UniProtKB-KW"/>
</dbReference>
<evidence type="ECO:0000256" key="10">
    <source>
        <dbReference type="ARBA" id="ARBA00032441"/>
    </source>
</evidence>
<dbReference type="PANTHER" id="PTHR33540:SF2">
    <property type="entry name" value="TRNA THREONYLCARBAMOYLADENOSINE BIOSYNTHESIS PROTEIN TSAE"/>
    <property type="match status" value="1"/>
</dbReference>
<evidence type="ECO:0000256" key="9">
    <source>
        <dbReference type="ARBA" id="ARBA00022842"/>
    </source>
</evidence>
<dbReference type="Proteomes" id="UP000321080">
    <property type="component" value="Unassembled WGS sequence"/>
</dbReference>
<evidence type="ECO:0000256" key="4">
    <source>
        <dbReference type="ARBA" id="ARBA00022490"/>
    </source>
</evidence>
<dbReference type="GO" id="GO:0005737">
    <property type="term" value="C:cytoplasm"/>
    <property type="evidence" value="ECO:0007669"/>
    <property type="project" value="UniProtKB-SubCell"/>
</dbReference>
<keyword evidence="4" id="KW-0963">Cytoplasm</keyword>
<dbReference type="AlphaFoldDB" id="A0A5C7GNA1"/>
<evidence type="ECO:0000256" key="1">
    <source>
        <dbReference type="ARBA" id="ARBA00004496"/>
    </source>
</evidence>
<keyword evidence="9" id="KW-0460">Magnesium</keyword>
<dbReference type="PANTHER" id="PTHR33540">
    <property type="entry name" value="TRNA THREONYLCARBAMOYLADENOSINE BIOSYNTHESIS PROTEIN TSAE"/>
    <property type="match status" value="1"/>
</dbReference>
<evidence type="ECO:0000313" key="12">
    <source>
        <dbReference type="Proteomes" id="UP000321080"/>
    </source>
</evidence>
<dbReference type="InterPro" id="IPR027417">
    <property type="entry name" value="P-loop_NTPase"/>
</dbReference>
<dbReference type="InterPro" id="IPR003442">
    <property type="entry name" value="T6A_TsaE"/>
</dbReference>
<dbReference type="RefSeq" id="WP_147767327.1">
    <property type="nucleotide sequence ID" value="NZ_VRKQ01000008.1"/>
</dbReference>
<keyword evidence="6" id="KW-0479">Metal-binding</keyword>
<dbReference type="GO" id="GO:0016740">
    <property type="term" value="F:transferase activity"/>
    <property type="evidence" value="ECO:0007669"/>
    <property type="project" value="UniProtKB-KW"/>
</dbReference>
<gene>
    <name evidence="11" type="primary">tsaE</name>
    <name evidence="11" type="ORF">FUA22_07785</name>
</gene>
<dbReference type="EMBL" id="VRKQ01000008">
    <property type="protein sequence ID" value="TXG39758.1"/>
    <property type="molecule type" value="Genomic_DNA"/>
</dbReference>
<dbReference type="OrthoDB" id="9815896at2"/>
<dbReference type="GO" id="GO:0002949">
    <property type="term" value="P:tRNA threonylcarbamoyladenosine modification"/>
    <property type="evidence" value="ECO:0007669"/>
    <property type="project" value="InterPro"/>
</dbReference>
<reference evidence="11 12" key="1">
    <citation type="submission" date="2019-08" db="EMBL/GenBank/DDBJ databases">
        <title>Seonamhaeicola sediminis sp. nov., isolated from marine sediment.</title>
        <authorList>
            <person name="Cao W.R."/>
        </authorList>
    </citation>
    <scope>NUCLEOTIDE SEQUENCE [LARGE SCALE GENOMIC DNA]</scope>
    <source>
        <strain evidence="11 12">1505</strain>
    </source>
</reference>
<evidence type="ECO:0000256" key="7">
    <source>
        <dbReference type="ARBA" id="ARBA00022741"/>
    </source>
</evidence>
<comment type="subcellular location">
    <subcellularLocation>
        <location evidence="1">Cytoplasm</location>
    </subcellularLocation>
</comment>
<keyword evidence="5" id="KW-0819">tRNA processing</keyword>
<dbReference type="GO" id="GO:0046872">
    <property type="term" value="F:metal ion binding"/>
    <property type="evidence" value="ECO:0007669"/>
    <property type="project" value="UniProtKB-KW"/>
</dbReference>
<keyword evidence="8" id="KW-0067">ATP-binding</keyword>
<organism evidence="11 12">
    <name type="scientific">Seonamhaeicola maritimus</name>
    <dbReference type="NCBI Taxonomy" id="2591822"/>
    <lineage>
        <taxon>Bacteria</taxon>
        <taxon>Pseudomonadati</taxon>
        <taxon>Bacteroidota</taxon>
        <taxon>Flavobacteriia</taxon>
        <taxon>Flavobacteriales</taxon>
        <taxon>Flavobacteriaceae</taxon>
    </lineage>
</organism>
<evidence type="ECO:0000256" key="2">
    <source>
        <dbReference type="ARBA" id="ARBA00007599"/>
    </source>
</evidence>
<evidence type="ECO:0000256" key="6">
    <source>
        <dbReference type="ARBA" id="ARBA00022723"/>
    </source>
</evidence>
<keyword evidence="7" id="KW-0547">Nucleotide-binding</keyword>
<comment type="caution">
    <text evidence="11">The sequence shown here is derived from an EMBL/GenBank/DDBJ whole genome shotgun (WGS) entry which is preliminary data.</text>
</comment>
<evidence type="ECO:0000256" key="8">
    <source>
        <dbReference type="ARBA" id="ARBA00022840"/>
    </source>
</evidence>
<protein>
    <recommendedName>
        <fullName evidence="3">tRNA threonylcarbamoyladenosine biosynthesis protein TsaE</fullName>
    </recommendedName>
    <alternativeName>
        <fullName evidence="10">t(6)A37 threonylcarbamoyladenosine biosynthesis protein TsaE</fullName>
    </alternativeName>
</protein>
<comment type="similarity">
    <text evidence="2">Belongs to the TsaE family.</text>
</comment>
<evidence type="ECO:0000313" key="11">
    <source>
        <dbReference type="EMBL" id="TXG39758.1"/>
    </source>
</evidence>